<evidence type="ECO:0000313" key="5">
    <source>
        <dbReference type="EMBL" id="MBW8687441.1"/>
    </source>
</evidence>
<proteinExistence type="inferred from homology"/>
<dbReference type="Proteomes" id="UP000812961">
    <property type="component" value="Unassembled WGS sequence"/>
</dbReference>
<dbReference type="Gene3D" id="3.40.50.10790">
    <property type="entry name" value="S-adenosyl-l-methionine hydroxide adenosyltransferase, N-terminal"/>
    <property type="match status" value="1"/>
</dbReference>
<evidence type="ECO:0000256" key="1">
    <source>
        <dbReference type="ARBA" id="ARBA00022691"/>
    </source>
</evidence>
<comment type="caution">
    <text evidence="5">The sequence shown here is derived from an EMBL/GenBank/DDBJ whole genome shotgun (WGS) entry which is preliminary data.</text>
</comment>
<dbReference type="InterPro" id="IPR023227">
    <property type="entry name" value="SAM_OH_AdoTrfase_C_sf"/>
</dbReference>
<dbReference type="InterPro" id="IPR023228">
    <property type="entry name" value="SAM_OH_AdoTrfase_N_sf"/>
</dbReference>
<organism evidence="5 6">
    <name type="scientific">Chitinophaga rhizophila</name>
    <dbReference type="NCBI Taxonomy" id="2866212"/>
    <lineage>
        <taxon>Bacteria</taxon>
        <taxon>Pseudomonadati</taxon>
        <taxon>Bacteroidota</taxon>
        <taxon>Chitinophagia</taxon>
        <taxon>Chitinophagales</taxon>
        <taxon>Chitinophagaceae</taxon>
        <taxon>Chitinophaga</taxon>
    </lineage>
</organism>
<dbReference type="Gene3D" id="2.40.30.90">
    <property type="entry name" value="Bacterial fluorinating enzyme like"/>
    <property type="match status" value="1"/>
</dbReference>
<dbReference type="EMBL" id="JAICCF010000004">
    <property type="protein sequence ID" value="MBW8687441.1"/>
    <property type="molecule type" value="Genomic_DNA"/>
</dbReference>
<evidence type="ECO:0000256" key="2">
    <source>
        <dbReference type="ARBA" id="ARBA00024035"/>
    </source>
</evidence>
<sequence>MKHVFIFHCLLLVALSGFGQRRALVFQTDFGLKDGAVAEMKGVVYGLSADIPMFDITHEIPAYNIWEAAYRLQQTAPYWPEGTVFVSVVDPGVGSERKSVVLKTRTGHFFVTPDNGTLTLVARQLGIAEVREIDEAVNRRKNSGASYTFHGRDVYAYTGGKLAAGKITFEQVGRRLPDTVVSISFQQPVIAGDTLKGNIPVLDAQYGNVWTNIDQHTFAKLQVKPGDQLQVVIRNADQVVFSGVMPYVNTFAAVQEGKELLYLNSLLNVSFAVNMGDFAARYHVKSGPAWTVTVVRQ</sequence>
<evidence type="ECO:0000259" key="3">
    <source>
        <dbReference type="Pfam" id="PF01887"/>
    </source>
</evidence>
<feature type="domain" description="S-adenosyl-l-methionine hydroxide adenosyltransferase N-terminal" evidence="3">
    <location>
        <begin position="25"/>
        <end position="173"/>
    </location>
</feature>
<dbReference type="PANTHER" id="PTHR35092:SF1">
    <property type="entry name" value="CHLORINASE MJ1651"/>
    <property type="match status" value="1"/>
</dbReference>
<dbReference type="PIRSF" id="PIRSF006779">
    <property type="entry name" value="UCP006779"/>
    <property type="match status" value="1"/>
</dbReference>
<dbReference type="Pfam" id="PF01887">
    <property type="entry name" value="SAM_HAT_N"/>
    <property type="match status" value="1"/>
</dbReference>
<dbReference type="RefSeq" id="WP_220252752.1">
    <property type="nucleotide sequence ID" value="NZ_JAICCF010000004.1"/>
</dbReference>
<keyword evidence="1" id="KW-0949">S-adenosyl-L-methionine</keyword>
<comment type="similarity">
    <text evidence="2">Belongs to the SAM hydrolase / SAM-dependent halogenase family.</text>
</comment>
<protein>
    <submittedName>
        <fullName evidence="5">S-adenosyl-l-methionine hydroxide adenosyltransferase family protein</fullName>
    </submittedName>
</protein>
<keyword evidence="6" id="KW-1185">Reference proteome</keyword>
<gene>
    <name evidence="5" type="ORF">K1Y79_24100</name>
</gene>
<dbReference type="InterPro" id="IPR046470">
    <property type="entry name" value="SAM_HAT_C"/>
</dbReference>
<dbReference type="PANTHER" id="PTHR35092">
    <property type="entry name" value="CHLORINASE MJ1651"/>
    <property type="match status" value="1"/>
</dbReference>
<dbReference type="SUPFAM" id="SSF102522">
    <property type="entry name" value="Bacterial fluorinating enzyme, N-terminal domain"/>
    <property type="match status" value="1"/>
</dbReference>
<dbReference type="Pfam" id="PF20257">
    <property type="entry name" value="SAM_HAT_C"/>
    <property type="match status" value="1"/>
</dbReference>
<feature type="domain" description="S-adenosyl-l-methionine hydroxide adenosyltransferase C-terminal" evidence="4">
    <location>
        <begin position="197"/>
        <end position="290"/>
    </location>
</feature>
<name>A0ABS7GJ87_9BACT</name>
<evidence type="ECO:0000313" key="6">
    <source>
        <dbReference type="Proteomes" id="UP000812961"/>
    </source>
</evidence>
<accession>A0ABS7GJ87</accession>
<dbReference type="InterPro" id="IPR046469">
    <property type="entry name" value="SAM_HAT_N"/>
</dbReference>
<reference evidence="5 6" key="1">
    <citation type="submission" date="2021-08" db="EMBL/GenBank/DDBJ databases">
        <title>The genome sequence of Chitinophaga sp. B61.</title>
        <authorList>
            <person name="Zhang X."/>
        </authorList>
    </citation>
    <scope>NUCLEOTIDE SEQUENCE [LARGE SCALE GENOMIC DNA]</scope>
    <source>
        <strain evidence="5 6">B61</strain>
    </source>
</reference>
<dbReference type="SUPFAM" id="SSF101852">
    <property type="entry name" value="Bacterial fluorinating enzyme, C-terminal domain"/>
    <property type="match status" value="1"/>
</dbReference>
<evidence type="ECO:0000259" key="4">
    <source>
        <dbReference type="Pfam" id="PF20257"/>
    </source>
</evidence>
<dbReference type="InterPro" id="IPR002747">
    <property type="entry name" value="SAM_OH_AdoTrfase"/>
</dbReference>